<gene>
    <name evidence="3" type="ORF">CDN99_08055</name>
</gene>
<organism evidence="3 4">
    <name type="scientific">Roseateles aquatilis</name>
    <dbReference type="NCBI Taxonomy" id="431061"/>
    <lineage>
        <taxon>Bacteria</taxon>
        <taxon>Pseudomonadati</taxon>
        <taxon>Pseudomonadota</taxon>
        <taxon>Betaproteobacteria</taxon>
        <taxon>Burkholderiales</taxon>
        <taxon>Sphaerotilaceae</taxon>
        <taxon>Roseateles</taxon>
    </lineage>
</organism>
<dbReference type="Gene3D" id="2.60.120.200">
    <property type="match status" value="1"/>
</dbReference>
<evidence type="ECO:0000313" key="3">
    <source>
        <dbReference type="EMBL" id="OWQ92276.1"/>
    </source>
</evidence>
<dbReference type="NCBIfam" id="TIGR02595">
    <property type="entry name" value="PEP_CTERM"/>
    <property type="match status" value="1"/>
</dbReference>
<dbReference type="NCBIfam" id="NF038128">
    <property type="entry name" value="choice_anch_J"/>
    <property type="match status" value="1"/>
</dbReference>
<evidence type="ECO:0000313" key="4">
    <source>
        <dbReference type="Proteomes" id="UP000197468"/>
    </source>
</evidence>
<feature type="region of interest" description="Disordered" evidence="1">
    <location>
        <begin position="1"/>
        <end position="35"/>
    </location>
</feature>
<dbReference type="Proteomes" id="UP000197468">
    <property type="component" value="Unassembled WGS sequence"/>
</dbReference>
<dbReference type="InterPro" id="IPR013424">
    <property type="entry name" value="Ice-binding_C"/>
</dbReference>
<feature type="compositionally biased region" description="Polar residues" evidence="1">
    <location>
        <begin position="10"/>
        <end position="35"/>
    </location>
</feature>
<feature type="domain" description="Ice-binding protein C-terminal" evidence="2">
    <location>
        <begin position="224"/>
        <end position="247"/>
    </location>
</feature>
<reference evidence="3 4" key="1">
    <citation type="journal article" date="2008" name="Int. J. Syst. Evol. Microbiol.">
        <title>Description of Roseateles aquatilis sp. nov. and Roseateles terrae sp. nov., in the class Betaproteobacteria, and emended description of the genus Roseateles.</title>
        <authorList>
            <person name="Gomila M."/>
            <person name="Bowien B."/>
            <person name="Falsen E."/>
            <person name="Moore E.R."/>
            <person name="Lalucat J."/>
        </authorList>
    </citation>
    <scope>NUCLEOTIDE SEQUENCE [LARGE SCALE GENOMIC DNA]</scope>
    <source>
        <strain evidence="3 4">CCUG 48205</strain>
    </source>
</reference>
<proteinExistence type="predicted"/>
<dbReference type="AlphaFoldDB" id="A0A246JHZ0"/>
<protein>
    <recommendedName>
        <fullName evidence="2">Ice-binding protein C-terminal domain-containing protein</fullName>
    </recommendedName>
</protein>
<dbReference type="EMBL" id="NIOF01000002">
    <property type="protein sequence ID" value="OWQ92276.1"/>
    <property type="molecule type" value="Genomic_DNA"/>
</dbReference>
<accession>A0A246JHZ0</accession>
<comment type="caution">
    <text evidence="3">The sequence shown here is derived from an EMBL/GenBank/DDBJ whole genome shotgun (WGS) entry which is preliminary data.</text>
</comment>
<evidence type="ECO:0000259" key="2">
    <source>
        <dbReference type="Pfam" id="PF07589"/>
    </source>
</evidence>
<name>A0A246JHZ0_9BURK</name>
<evidence type="ECO:0000256" key="1">
    <source>
        <dbReference type="SAM" id="MobiDB-lite"/>
    </source>
</evidence>
<keyword evidence="4" id="KW-1185">Reference proteome</keyword>
<dbReference type="Pfam" id="PF07589">
    <property type="entry name" value="PEP-CTERM"/>
    <property type="match status" value="1"/>
</dbReference>
<sequence>MAGVPPLVEGTQSRPAWQSATRGSCSRSGGHPTSLSKKDVAMFKKAYVALALIGAVASAHAGPTLINEGFDNVSTLSGWLRTNNSTPGGTATPWFQGDQTIFQALSGAANSYIASNYNNAPAGGTLASWLISPVFSTAQNLEVSFWARGDIADGFLDKLTYGMVDATGNLTSFVPQATVVAVGAWTQYTFLLSGQAGTNGRFAIGYVGSADQANYVGLDSVTVTVPEPSSWALAGVSLLGLLAARRRRAQR</sequence>